<evidence type="ECO:0000313" key="1">
    <source>
        <dbReference type="EMBL" id="CBJ92161.1"/>
    </source>
</evidence>
<dbReference type="EMBL" id="FN667742">
    <property type="protein sequence ID" value="CBJ92161.1"/>
    <property type="molecule type" value="Genomic_DNA"/>
</dbReference>
<organism evidence="1 2">
    <name type="scientific">Xenorhabdus nematophila (strain ATCC 19061 / DSM 3370 / CCUG 14189 / LMG 1036 / NCIMB 9965 / AN6)</name>
    <dbReference type="NCBI Taxonomy" id="406817"/>
    <lineage>
        <taxon>Bacteria</taxon>
        <taxon>Pseudomonadati</taxon>
        <taxon>Pseudomonadota</taxon>
        <taxon>Gammaproteobacteria</taxon>
        <taxon>Enterobacterales</taxon>
        <taxon>Morganellaceae</taxon>
        <taxon>Xenorhabdus</taxon>
    </lineage>
</organism>
<accession>D3VDC1</accession>
<proteinExistence type="predicted"/>
<reference evidence="1 2" key="1">
    <citation type="journal article" date="2011" name="PLoS ONE">
        <title>The entomopathogenic bacterial endosymbionts xenorhabdus and photorhabdus: convergent lifestyles from divergent genomes.</title>
        <authorList>
            <person name="Chaston J.M."/>
            <person name="Suen G."/>
            <person name="Tucker S.L."/>
            <person name="Andersen A.W."/>
            <person name="Bhasin A."/>
            <person name="Bode E."/>
            <person name="Bode H.B."/>
            <person name="Brachmann A.O."/>
            <person name="Cowles C.E."/>
            <person name="Cowles K.N."/>
            <person name="Darby C."/>
            <person name="de Leon L."/>
            <person name="Drace K."/>
            <person name="Du Z."/>
            <person name="Givaudan A."/>
            <person name="Herbert Tran E.E."/>
            <person name="Jewell K.A."/>
            <person name="Knack J.J."/>
            <person name="Krasomil-Osterfeld K.C."/>
            <person name="Kukor R."/>
            <person name="Lanois A."/>
            <person name="Latreille P."/>
            <person name="Leimgruber N.K."/>
            <person name="Lipke C.M."/>
            <person name="Liu R."/>
            <person name="Lu X."/>
            <person name="Martens E.C."/>
            <person name="Marri P.R."/>
            <person name="Medigue C."/>
            <person name="Menard M.L."/>
            <person name="Miller N.M."/>
            <person name="Morales-Soto N."/>
            <person name="Norton S."/>
            <person name="Ogier J.C."/>
            <person name="Orchard S.S."/>
            <person name="Park D."/>
            <person name="Park Y."/>
            <person name="Qurollo B.A."/>
            <person name="Sugar D.R."/>
            <person name="Richards G.R."/>
            <person name="Rouy Z."/>
            <person name="Slominski B."/>
            <person name="Slominski K."/>
            <person name="Snyder H."/>
            <person name="Tjaden B.C."/>
            <person name="van der Hoeven R."/>
            <person name="Welch R.D."/>
            <person name="Wheeler C."/>
            <person name="Xiang B."/>
            <person name="Barbazuk B."/>
            <person name="Gaudriault S."/>
            <person name="Goodner B."/>
            <person name="Slater S.C."/>
            <person name="Forst S."/>
            <person name="Goldman B.S."/>
            <person name="Goodrich-Blair H."/>
        </authorList>
    </citation>
    <scope>NUCLEOTIDE SEQUENCE [LARGE SCALE GENOMIC DNA]</scope>
    <source>
        <strain evidence="2">ATCC 19061 / DSM 3370 / CCUG 14189 / LMG 1036 / NCIMB 9965 / AN6</strain>
    </source>
</reference>
<dbReference type="Proteomes" id="UP000008075">
    <property type="component" value="Chromosome"/>
</dbReference>
<sequence length="108" mass="12007">MNRLQQLTTFLRENLPENIGKTEFTCETGKIRFIQAQRDLGLGQYQMFIQKYDAVTAAQHIASVEGYVLTVGATNAVIKAAQTLRANTIGDFSPPYRAMLLISLAIAR</sequence>
<dbReference type="HOGENOM" id="CLU_2195917_0_0_6"/>
<protein>
    <submittedName>
        <fullName evidence="1">Uncharacterized protein</fullName>
    </submittedName>
</protein>
<dbReference type="KEGG" id="xne:XNC1_4136"/>
<dbReference type="RefSeq" id="WP_013185498.1">
    <property type="nucleotide sequence ID" value="NC_014228.1"/>
</dbReference>
<dbReference type="AlphaFoldDB" id="D3VDC1"/>
<evidence type="ECO:0000313" key="2">
    <source>
        <dbReference type="Proteomes" id="UP000008075"/>
    </source>
</evidence>
<name>D3VDC1_XENNA</name>
<gene>
    <name evidence="1" type="ordered locus">XNC1_4136</name>
</gene>
<keyword evidence="2" id="KW-1185">Reference proteome</keyword>
<dbReference type="GeneID" id="24905528"/>